<evidence type="ECO:0000256" key="3">
    <source>
        <dbReference type="ARBA" id="ARBA00022490"/>
    </source>
</evidence>
<organism evidence="12 13">
    <name type="scientific">Tanacetum coccineum</name>
    <dbReference type="NCBI Taxonomy" id="301880"/>
    <lineage>
        <taxon>Eukaryota</taxon>
        <taxon>Viridiplantae</taxon>
        <taxon>Streptophyta</taxon>
        <taxon>Embryophyta</taxon>
        <taxon>Tracheophyta</taxon>
        <taxon>Spermatophyta</taxon>
        <taxon>Magnoliopsida</taxon>
        <taxon>eudicotyledons</taxon>
        <taxon>Gunneridae</taxon>
        <taxon>Pentapetalae</taxon>
        <taxon>asterids</taxon>
        <taxon>campanulids</taxon>
        <taxon>Asterales</taxon>
        <taxon>Asteraceae</taxon>
        <taxon>Asteroideae</taxon>
        <taxon>Anthemideae</taxon>
        <taxon>Anthemidinae</taxon>
        <taxon>Tanacetum</taxon>
    </lineage>
</organism>
<dbReference type="Pfam" id="PF10497">
    <property type="entry name" value="zf-4CXXC_R1"/>
    <property type="match status" value="1"/>
</dbReference>
<dbReference type="Proteomes" id="UP001151760">
    <property type="component" value="Unassembled WGS sequence"/>
</dbReference>
<proteinExistence type="predicted"/>
<evidence type="ECO:0000256" key="2">
    <source>
        <dbReference type="ARBA" id="ARBA00004496"/>
    </source>
</evidence>
<feature type="region of interest" description="Disordered" evidence="10">
    <location>
        <begin position="243"/>
        <end position="345"/>
    </location>
</feature>
<dbReference type="InterPro" id="IPR018866">
    <property type="entry name" value="Znf-4CXXC_R1"/>
</dbReference>
<comment type="caution">
    <text evidence="12">The sequence shown here is derived from an EMBL/GenBank/DDBJ whole genome shotgun (WGS) entry which is preliminary data.</text>
</comment>
<keyword evidence="5" id="KW-0597">Phosphoprotein</keyword>
<evidence type="ECO:0000256" key="1">
    <source>
        <dbReference type="ARBA" id="ARBA00004123"/>
    </source>
</evidence>
<keyword evidence="9" id="KW-0539">Nucleus</keyword>
<keyword evidence="4" id="KW-1017">Isopeptide bond</keyword>
<feature type="region of interest" description="Disordered" evidence="10">
    <location>
        <begin position="44"/>
        <end position="76"/>
    </location>
</feature>
<feature type="compositionally biased region" description="Acidic residues" evidence="10">
    <location>
        <begin position="329"/>
        <end position="345"/>
    </location>
</feature>
<dbReference type="InterPro" id="IPR040221">
    <property type="entry name" value="CDCA7/CDA7L"/>
</dbReference>
<keyword evidence="3" id="KW-0963">Cytoplasm</keyword>
<sequence>MVSKKNTKTTAGDGDGGVAEYEQSREERIKENLLRMQKLGIMELSRNLKPAAKPKPKPKAQKPTVTSADDEPRRSSRIKEIPTVSYFEQRIPKEKVMKDVKIVIKDGSKPEVYTEEHEKMLGDHKEPWIVGVDGYDDEGNRMYDPYDGKSCHQCRQKTLGLRTNCCKCTSVQGKLCGDCLFQRYGENVEEANANPDWVCPVCRDICNCSRCRRVKGWEPTANIYRKAVHLGYKSVAHYLIRTRGPNGKQEDRDNETADITTDTEGDKLDDKDDDNMDEDGKQLNNKDDDDMDEDGKHVPVEKSIKLHDRKKKSKGDDDDADSDYKSDSQDDDDDNDDEVQSSEDD</sequence>
<accession>A0ABQ5FFK4</accession>
<evidence type="ECO:0000256" key="4">
    <source>
        <dbReference type="ARBA" id="ARBA00022499"/>
    </source>
</evidence>
<evidence type="ECO:0000256" key="10">
    <source>
        <dbReference type="SAM" id="MobiDB-lite"/>
    </source>
</evidence>
<evidence type="ECO:0000256" key="6">
    <source>
        <dbReference type="ARBA" id="ARBA00022843"/>
    </source>
</evidence>
<gene>
    <name evidence="12" type="ORF">Tco_1005590</name>
</gene>
<evidence type="ECO:0000313" key="12">
    <source>
        <dbReference type="EMBL" id="GJT62057.1"/>
    </source>
</evidence>
<feature type="region of interest" description="Disordered" evidence="10">
    <location>
        <begin position="1"/>
        <end position="25"/>
    </location>
</feature>
<dbReference type="EMBL" id="BQNB010017341">
    <property type="protein sequence ID" value="GJT62057.1"/>
    <property type="molecule type" value="Genomic_DNA"/>
</dbReference>
<evidence type="ECO:0000256" key="5">
    <source>
        <dbReference type="ARBA" id="ARBA00022553"/>
    </source>
</evidence>
<evidence type="ECO:0000259" key="11">
    <source>
        <dbReference type="Pfam" id="PF10497"/>
    </source>
</evidence>
<name>A0ABQ5FFK4_9ASTR</name>
<keyword evidence="8" id="KW-0804">Transcription</keyword>
<evidence type="ECO:0000256" key="7">
    <source>
        <dbReference type="ARBA" id="ARBA00023015"/>
    </source>
</evidence>
<feature type="domain" description="Zinc-finger" evidence="11">
    <location>
        <begin position="143"/>
        <end position="239"/>
    </location>
</feature>
<keyword evidence="6" id="KW-0832">Ubl conjugation</keyword>
<reference evidence="12" key="2">
    <citation type="submission" date="2022-01" db="EMBL/GenBank/DDBJ databases">
        <authorList>
            <person name="Yamashiro T."/>
            <person name="Shiraishi A."/>
            <person name="Satake H."/>
            <person name="Nakayama K."/>
        </authorList>
    </citation>
    <scope>NUCLEOTIDE SEQUENCE</scope>
</reference>
<evidence type="ECO:0000256" key="9">
    <source>
        <dbReference type="ARBA" id="ARBA00023242"/>
    </source>
</evidence>
<keyword evidence="7" id="KW-0805">Transcription regulation</keyword>
<evidence type="ECO:0000256" key="8">
    <source>
        <dbReference type="ARBA" id="ARBA00023163"/>
    </source>
</evidence>
<dbReference type="PANTHER" id="PTHR31169">
    <property type="entry name" value="OS05G0300700 PROTEIN"/>
    <property type="match status" value="1"/>
</dbReference>
<feature type="compositionally biased region" description="Basic and acidic residues" evidence="10">
    <location>
        <begin position="294"/>
        <end position="306"/>
    </location>
</feature>
<dbReference type="PANTHER" id="PTHR31169:SF33">
    <property type="entry name" value="CELL DIVISION CYCLE-ASSOCIATED 7-LIKE PROTEIN"/>
    <property type="match status" value="1"/>
</dbReference>
<protein>
    <submittedName>
        <fullName evidence="12">Cell division cycle-associated protein 7-like protein</fullName>
    </submittedName>
</protein>
<keyword evidence="13" id="KW-1185">Reference proteome</keyword>
<evidence type="ECO:0000313" key="13">
    <source>
        <dbReference type="Proteomes" id="UP001151760"/>
    </source>
</evidence>
<reference evidence="12" key="1">
    <citation type="journal article" date="2022" name="Int. J. Mol. Sci.">
        <title>Draft Genome of Tanacetum Coccineum: Genomic Comparison of Closely Related Tanacetum-Family Plants.</title>
        <authorList>
            <person name="Yamashiro T."/>
            <person name="Shiraishi A."/>
            <person name="Nakayama K."/>
            <person name="Satake H."/>
        </authorList>
    </citation>
    <scope>NUCLEOTIDE SEQUENCE</scope>
</reference>
<comment type="subcellular location">
    <subcellularLocation>
        <location evidence="2">Cytoplasm</location>
    </subcellularLocation>
    <subcellularLocation>
        <location evidence="1">Nucleus</location>
    </subcellularLocation>
</comment>